<dbReference type="SUPFAM" id="SSF53639">
    <property type="entry name" value="AraD/HMP-PK domain-like"/>
    <property type="match status" value="1"/>
</dbReference>
<dbReference type="AlphaFoldDB" id="A0A9D1I9C1"/>
<dbReference type="Proteomes" id="UP000824089">
    <property type="component" value="Unassembled WGS sequence"/>
</dbReference>
<dbReference type="SMART" id="SM01007">
    <property type="entry name" value="Aldolase_II"/>
    <property type="match status" value="1"/>
</dbReference>
<dbReference type="SUPFAM" id="SSF51735">
    <property type="entry name" value="NAD(P)-binding Rossmann-fold domains"/>
    <property type="match status" value="1"/>
</dbReference>
<dbReference type="FunFam" id="3.40.50.720:FF:000084">
    <property type="entry name" value="Short-chain dehydrogenase reductase"/>
    <property type="match status" value="1"/>
</dbReference>
<dbReference type="InterPro" id="IPR001303">
    <property type="entry name" value="Aldolase_II/adducin_N"/>
</dbReference>
<dbReference type="PRINTS" id="PR00080">
    <property type="entry name" value="SDRFAMILY"/>
</dbReference>
<reference evidence="4" key="2">
    <citation type="journal article" date="2021" name="PeerJ">
        <title>Extensive microbial diversity within the chicken gut microbiome revealed by metagenomics and culture.</title>
        <authorList>
            <person name="Gilroy R."/>
            <person name="Ravi A."/>
            <person name="Getino M."/>
            <person name="Pursley I."/>
            <person name="Horton D.L."/>
            <person name="Alikhan N.F."/>
            <person name="Baker D."/>
            <person name="Gharbi K."/>
            <person name="Hall N."/>
            <person name="Watson M."/>
            <person name="Adriaenssens E.M."/>
            <person name="Foster-Nyarko E."/>
            <person name="Jarju S."/>
            <person name="Secka A."/>
            <person name="Antonio M."/>
            <person name="Oren A."/>
            <person name="Chaudhuri R.R."/>
            <person name="La Ragione R."/>
            <person name="Hildebrand F."/>
            <person name="Pallen M.J."/>
        </authorList>
    </citation>
    <scope>NUCLEOTIDE SEQUENCE</scope>
    <source>
        <strain evidence="4">CHK195-4489</strain>
    </source>
</reference>
<dbReference type="Gene3D" id="3.40.225.10">
    <property type="entry name" value="Class II aldolase/adducin N-terminal domain"/>
    <property type="match status" value="1"/>
</dbReference>
<dbReference type="InterPro" id="IPR036409">
    <property type="entry name" value="Aldolase_II/adducin_N_sf"/>
</dbReference>
<dbReference type="GO" id="GO:0016491">
    <property type="term" value="F:oxidoreductase activity"/>
    <property type="evidence" value="ECO:0007669"/>
    <property type="project" value="UniProtKB-KW"/>
</dbReference>
<dbReference type="PRINTS" id="PR00081">
    <property type="entry name" value="GDHRDH"/>
</dbReference>
<evidence type="ECO:0000256" key="2">
    <source>
        <dbReference type="ARBA" id="ARBA00023002"/>
    </source>
</evidence>
<dbReference type="Pfam" id="PF00596">
    <property type="entry name" value="Aldolase_II"/>
    <property type="match status" value="1"/>
</dbReference>
<evidence type="ECO:0000256" key="1">
    <source>
        <dbReference type="ARBA" id="ARBA00006484"/>
    </source>
</evidence>
<dbReference type="Pfam" id="PF00106">
    <property type="entry name" value="adh_short"/>
    <property type="match status" value="1"/>
</dbReference>
<accession>A0A9D1I9C1</accession>
<feature type="domain" description="Class II aldolase/adducin N-terminal" evidence="3">
    <location>
        <begin position="5"/>
        <end position="191"/>
    </location>
</feature>
<comment type="similarity">
    <text evidence="1">Belongs to the short-chain dehydrogenases/reductases (SDR) family.</text>
</comment>
<dbReference type="Gene3D" id="3.40.50.720">
    <property type="entry name" value="NAD(P)-binding Rossmann-like Domain"/>
    <property type="match status" value="1"/>
</dbReference>
<gene>
    <name evidence="4" type="ORF">IAD50_03540</name>
</gene>
<keyword evidence="2" id="KW-0560">Oxidoreductase</keyword>
<dbReference type="PANTHER" id="PTHR43639">
    <property type="entry name" value="OXIDOREDUCTASE, SHORT-CHAIN DEHYDROGENASE/REDUCTASE FAMILY (AFU_ORTHOLOGUE AFUA_5G02870)"/>
    <property type="match status" value="1"/>
</dbReference>
<dbReference type="EMBL" id="DVMM01000069">
    <property type="protein sequence ID" value="HIU29355.1"/>
    <property type="molecule type" value="Genomic_DNA"/>
</dbReference>
<evidence type="ECO:0000313" key="4">
    <source>
        <dbReference type="EMBL" id="HIU29355.1"/>
    </source>
</evidence>
<protein>
    <submittedName>
        <fullName evidence="4">SDR family NAD(P)-dependent oxidoreductase</fullName>
    </submittedName>
</protein>
<dbReference type="PANTHER" id="PTHR43639:SF1">
    <property type="entry name" value="SHORT-CHAIN DEHYDROGENASE_REDUCTASE FAMILY PROTEIN"/>
    <property type="match status" value="1"/>
</dbReference>
<organism evidence="4 5">
    <name type="scientific">Candidatus Egerieisoma faecipullorum</name>
    <dbReference type="NCBI Taxonomy" id="2840963"/>
    <lineage>
        <taxon>Bacteria</taxon>
        <taxon>Bacillati</taxon>
        <taxon>Bacillota</taxon>
        <taxon>Clostridia</taxon>
        <taxon>Eubacteriales</taxon>
        <taxon>Clostridiaceae</taxon>
        <taxon>Clostridiaceae incertae sedis</taxon>
        <taxon>Candidatus Egerieisoma</taxon>
    </lineage>
</organism>
<dbReference type="InterPro" id="IPR036291">
    <property type="entry name" value="NAD(P)-bd_dom_sf"/>
</dbReference>
<reference evidence="4" key="1">
    <citation type="submission" date="2020-10" db="EMBL/GenBank/DDBJ databases">
        <authorList>
            <person name="Gilroy R."/>
        </authorList>
    </citation>
    <scope>NUCLEOTIDE SEQUENCE</scope>
    <source>
        <strain evidence="4">CHK195-4489</strain>
    </source>
</reference>
<comment type="caution">
    <text evidence="4">The sequence shown here is derived from an EMBL/GenBank/DDBJ whole genome shotgun (WGS) entry which is preliminary data.</text>
</comment>
<dbReference type="PROSITE" id="PS00061">
    <property type="entry name" value="ADH_SHORT"/>
    <property type="match status" value="1"/>
</dbReference>
<dbReference type="InterPro" id="IPR002347">
    <property type="entry name" value="SDR_fam"/>
</dbReference>
<proteinExistence type="inferred from homology"/>
<dbReference type="InterPro" id="IPR020904">
    <property type="entry name" value="Sc_DH/Rdtase_CS"/>
</dbReference>
<dbReference type="GO" id="GO:0008206">
    <property type="term" value="P:bile acid metabolic process"/>
    <property type="evidence" value="ECO:0007669"/>
    <property type="project" value="UniProtKB-ARBA"/>
</dbReference>
<name>A0A9D1I9C1_9CLOT</name>
<evidence type="ECO:0000259" key="3">
    <source>
        <dbReference type="SMART" id="SM01007"/>
    </source>
</evidence>
<evidence type="ECO:0000313" key="5">
    <source>
        <dbReference type="Proteomes" id="UP000824089"/>
    </source>
</evidence>
<sequence>MSLTKITEISNKYGANPEFVLAGGGNTSYKDAKFLYVKGSGTTLANITESGFVKMNRKKLSAMFTKQYSEDAAEREAQVLEDMMDAREKTELSKRPSVETLLHNLIPYKYIVHTHPAMLNGLTCGKDGKKIAGELFGDRIIWIDIIEPGYVLAAKLKEEMDRYHAATGKDADIILLQNHGVFIAANSEREINRKTKYVFGQIESRITRKPDFRPAEYDMEKAALIAPAVRMLLKSGDSSIVTFRTNQEVLNLVKDEASFYPVSSAYSPDHIVYCRPYALFVEASDDMETQYRLIQDGIEAYQQKNGYAPKIIAVQNLGFYAWGTNKKNADICAEVFLDACKIGVYSEAFGGPLFMTQKMIDFICNWEVESYRSKVSLAGAAALRLQEKIAIVTGSAQGFGQGIADEMLKQGANVVIADLNYDLAKTNSDAMNEKYGKDRTIACKADVGNEDFVKNMVYTTALTYGGLDIFVNNAGIAIAGDLEEMTVQKFELVTKINYTAYYICAKFASRIMKIQNRFAPDYKMDIIQINSKSGLEGSNKNFAYAGSKFGGVGLTQSFALELVPYNIKVNAICPGNLLNGPLWSDPEKGLFVQYFKAGKVPGAKSVADVRAFYENKVPMHRGCEIIDVARAIFYIVEQEYETGQAIPVTGGQIMLN</sequence>